<evidence type="ECO:0000313" key="2">
    <source>
        <dbReference type="EMBL" id="MCF7560438.1"/>
    </source>
</evidence>
<reference evidence="2 3" key="1">
    <citation type="submission" date="2022-01" db="EMBL/GenBank/DDBJ databases">
        <title>Draft genome sequence of Sabulilitoribacter multivorans KCTC 32326.</title>
        <authorList>
            <person name="Oh J.-S."/>
        </authorList>
    </citation>
    <scope>NUCLEOTIDE SEQUENCE [LARGE SCALE GENOMIC DNA]</scope>
    <source>
        <strain evidence="2 3">M-M16</strain>
    </source>
</reference>
<protein>
    <submittedName>
        <fullName evidence="2">Uncharacterized protein</fullName>
    </submittedName>
</protein>
<organism evidence="2 3">
    <name type="scientific">Flaviramulus multivorans</name>
    <dbReference type="NCBI Taxonomy" id="1304750"/>
    <lineage>
        <taxon>Bacteria</taxon>
        <taxon>Pseudomonadati</taxon>
        <taxon>Bacteroidota</taxon>
        <taxon>Flavobacteriia</taxon>
        <taxon>Flavobacteriales</taxon>
        <taxon>Flavobacteriaceae</taxon>
        <taxon>Flaviramulus</taxon>
    </lineage>
</organism>
<dbReference type="Proteomes" id="UP001200022">
    <property type="component" value="Unassembled WGS sequence"/>
</dbReference>
<comment type="caution">
    <text evidence="2">The sequence shown here is derived from an EMBL/GenBank/DDBJ whole genome shotgun (WGS) entry which is preliminary data.</text>
</comment>
<gene>
    <name evidence="2" type="ORF">L3X39_07295</name>
</gene>
<keyword evidence="3" id="KW-1185">Reference proteome</keyword>
<keyword evidence="1" id="KW-0812">Transmembrane</keyword>
<keyword evidence="1" id="KW-1133">Transmembrane helix</keyword>
<accession>A0ABS9IIY0</accession>
<evidence type="ECO:0000313" key="3">
    <source>
        <dbReference type="Proteomes" id="UP001200022"/>
    </source>
</evidence>
<proteinExistence type="predicted"/>
<dbReference type="RefSeq" id="WP_237231115.1">
    <property type="nucleotide sequence ID" value="NZ_JAKKDV010000002.1"/>
</dbReference>
<feature type="transmembrane region" description="Helical" evidence="1">
    <location>
        <begin position="35"/>
        <end position="58"/>
    </location>
</feature>
<dbReference type="EMBL" id="JAKKDV010000002">
    <property type="protein sequence ID" value="MCF7560438.1"/>
    <property type="molecule type" value="Genomic_DNA"/>
</dbReference>
<keyword evidence="1" id="KW-0472">Membrane</keyword>
<feature type="transmembrane region" description="Helical" evidence="1">
    <location>
        <begin position="78"/>
        <end position="106"/>
    </location>
</feature>
<feature type="transmembrane region" description="Helical" evidence="1">
    <location>
        <begin position="6"/>
        <end position="23"/>
    </location>
</feature>
<sequence length="122" mass="14076">MKTPLIILKASIMATCIFWTILFSRNFESEMVPFIIVSFIPISICCGLTIMLTIYPFFKLKKDVESSMNIFKKYFPFYAIFSFGLCLYGSITIPDIICFFASAFFTTMQTWVWFGKVKGTTN</sequence>
<name>A0ABS9IIY0_9FLAO</name>
<evidence type="ECO:0000256" key="1">
    <source>
        <dbReference type="SAM" id="Phobius"/>
    </source>
</evidence>